<organism evidence="1 2">
    <name type="scientific">Vitrella brassicaformis (strain CCMP3155)</name>
    <dbReference type="NCBI Taxonomy" id="1169540"/>
    <lineage>
        <taxon>Eukaryota</taxon>
        <taxon>Sar</taxon>
        <taxon>Alveolata</taxon>
        <taxon>Colpodellida</taxon>
        <taxon>Vitrellaceae</taxon>
        <taxon>Vitrella</taxon>
    </lineage>
</organism>
<sequence>MLSASDCLSYRSSCRICRSVVGPAFVTRRIHRWLESNRLTDIFAIEPSPSGAVSSLYDLLAMVGLTASGEVRYLRYLLGLLTALECSGDWDGWVWRLHVMKHFGTLYPIPHPNRPIVLKPAHVRQAFCISRRYSLPDSVRQYLLFGQFLMDASGIDLSVEPDHNGSGWLGARWAPLQWYMLRWSCESVCLAGGPFGCTYDENDPVCTVYDRTGDYPSWSDCSCSSFRDAVCSRIGNLVTILVRNVAVTRASAAGHPHVRDRIHHLTAQSPPVFGRHTVTTVAEGVPDTHNLERTVYLCGDEPHDTFVAYVTFHVYGGASTASVLLHTTERPAAKAGGVVERFPKTVALAYRVMGRADVEILLGCL</sequence>
<accession>A0A0G4EWX2</accession>
<dbReference type="VEuPathDB" id="CryptoDB:Vbra_21121"/>
<reference evidence="1 2" key="1">
    <citation type="submission" date="2014-11" db="EMBL/GenBank/DDBJ databases">
        <authorList>
            <person name="Zhu J."/>
            <person name="Qi W."/>
            <person name="Song R."/>
        </authorList>
    </citation>
    <scope>NUCLEOTIDE SEQUENCE [LARGE SCALE GENOMIC DNA]</scope>
</reference>
<gene>
    <name evidence="1" type="ORF">Vbra_21121</name>
</gene>
<evidence type="ECO:0000313" key="1">
    <source>
        <dbReference type="EMBL" id="CEM03273.1"/>
    </source>
</evidence>
<dbReference type="PhylomeDB" id="A0A0G4EWX2"/>
<dbReference type="EMBL" id="CDMY01000336">
    <property type="protein sequence ID" value="CEM03273.1"/>
    <property type="molecule type" value="Genomic_DNA"/>
</dbReference>
<proteinExistence type="predicted"/>
<dbReference type="InParanoid" id="A0A0G4EWX2"/>
<name>A0A0G4EWX2_VITBC</name>
<dbReference type="Proteomes" id="UP000041254">
    <property type="component" value="Unassembled WGS sequence"/>
</dbReference>
<protein>
    <submittedName>
        <fullName evidence="1">Uncharacterized protein</fullName>
    </submittedName>
</protein>
<keyword evidence="2" id="KW-1185">Reference proteome</keyword>
<evidence type="ECO:0000313" key="2">
    <source>
        <dbReference type="Proteomes" id="UP000041254"/>
    </source>
</evidence>
<dbReference type="AlphaFoldDB" id="A0A0G4EWX2"/>